<keyword evidence="2" id="KW-0472">Membrane</keyword>
<feature type="region of interest" description="Disordered" evidence="1">
    <location>
        <begin position="496"/>
        <end position="538"/>
    </location>
</feature>
<comment type="caution">
    <text evidence="4">The sequence shown here is derived from an EMBL/GenBank/DDBJ whole genome shotgun (WGS) entry which is preliminary data.</text>
</comment>
<feature type="signal peptide" evidence="3">
    <location>
        <begin position="1"/>
        <end position="24"/>
    </location>
</feature>
<feature type="compositionally biased region" description="Polar residues" evidence="1">
    <location>
        <begin position="503"/>
        <end position="514"/>
    </location>
</feature>
<evidence type="ECO:0000313" key="5">
    <source>
        <dbReference type="Proteomes" id="UP000242188"/>
    </source>
</evidence>
<evidence type="ECO:0000256" key="3">
    <source>
        <dbReference type="SAM" id="SignalP"/>
    </source>
</evidence>
<protein>
    <submittedName>
        <fullName evidence="4">Protein GAMETE EXPRESSED 1</fullName>
    </submittedName>
</protein>
<dbReference type="EMBL" id="NEDP02076741">
    <property type="protein sequence ID" value="OWF35096.1"/>
    <property type="molecule type" value="Genomic_DNA"/>
</dbReference>
<dbReference type="STRING" id="6573.A0A210PF74"/>
<gene>
    <name evidence="4" type="ORF">KP79_PYT10931</name>
</gene>
<sequence>MHQVSFVLVFFNTLLFCTCGPGFADVDRSKYEDGKSRFEVIDSQARLPKYGQCWQSAIAVIQKGCKQLTHIVQNRLALAYLNCFLEDQGRLTYPCDVEESISSCTKHMSDVDRGSFTTFFTYTQNICYFLESQIWHQETEQTITRLAHSSENVADRLEESSKLQEAMIGQQNLTLQNQEIILDKAANLSDIISTSSDNMHELYTEFKKSTIEQKLLINDMFDKVTKLQTMVLGEFSGFYSMIYYTVSVIMSYLLTSSQRTASARFWLFGILTIGIIAERAMVSILNGASSFHVDIPMETDLEEMVYTNQWLCRKVCGGLALVILAIFAYRYRDINTINNELLMDIKRQNSELRQYLLNTTPTGTFGLKNQEFSNSQSSMLTSSSPLAVAADSTGYETDSAVSDCSYFTDTESVTTGTDHTFQPALTNWEDSENETCSSVTPSDISRITQQVTDFGKPCSDLPLNIDTWAKTGFYRHSTPIAKNNGSDLDSSIAESVKQRRNRSQTPEQCTSDTTPRYCFRPRTRRLNDNPVTRSESPRTFSRVVKQLERIAVTNSMLATTYTIKRKSNISDVSDYDGGEHR</sequence>
<feature type="transmembrane region" description="Helical" evidence="2">
    <location>
        <begin position="266"/>
        <end position="288"/>
    </location>
</feature>
<evidence type="ECO:0000256" key="1">
    <source>
        <dbReference type="SAM" id="MobiDB-lite"/>
    </source>
</evidence>
<dbReference type="AlphaFoldDB" id="A0A210PF74"/>
<keyword evidence="2" id="KW-1133">Transmembrane helix</keyword>
<keyword evidence="5" id="KW-1185">Reference proteome</keyword>
<feature type="compositionally biased region" description="Polar residues" evidence="1">
    <location>
        <begin position="529"/>
        <end position="538"/>
    </location>
</feature>
<evidence type="ECO:0000256" key="2">
    <source>
        <dbReference type="SAM" id="Phobius"/>
    </source>
</evidence>
<feature type="transmembrane region" description="Helical" evidence="2">
    <location>
        <begin position="308"/>
        <end position="329"/>
    </location>
</feature>
<feature type="transmembrane region" description="Helical" evidence="2">
    <location>
        <begin position="235"/>
        <end position="254"/>
    </location>
</feature>
<dbReference type="Proteomes" id="UP000242188">
    <property type="component" value="Unassembled WGS sequence"/>
</dbReference>
<name>A0A210PF74_MIZYE</name>
<dbReference type="OrthoDB" id="377549at2759"/>
<feature type="chain" id="PRO_5012781173" evidence="3">
    <location>
        <begin position="25"/>
        <end position="581"/>
    </location>
</feature>
<keyword evidence="2" id="KW-0812">Transmembrane</keyword>
<dbReference type="PANTHER" id="PTHR33538:SF2">
    <property type="entry name" value="PROTEIN GAMETE EXPRESSED 1"/>
    <property type="match status" value="1"/>
</dbReference>
<dbReference type="PANTHER" id="PTHR33538">
    <property type="entry name" value="PROTEIN GAMETE EXPRESSED 1"/>
    <property type="match status" value="1"/>
</dbReference>
<organism evidence="4 5">
    <name type="scientific">Mizuhopecten yessoensis</name>
    <name type="common">Japanese scallop</name>
    <name type="synonym">Patinopecten yessoensis</name>
    <dbReference type="NCBI Taxonomy" id="6573"/>
    <lineage>
        <taxon>Eukaryota</taxon>
        <taxon>Metazoa</taxon>
        <taxon>Spiralia</taxon>
        <taxon>Lophotrochozoa</taxon>
        <taxon>Mollusca</taxon>
        <taxon>Bivalvia</taxon>
        <taxon>Autobranchia</taxon>
        <taxon>Pteriomorphia</taxon>
        <taxon>Pectinida</taxon>
        <taxon>Pectinoidea</taxon>
        <taxon>Pectinidae</taxon>
        <taxon>Mizuhopecten</taxon>
    </lineage>
</organism>
<evidence type="ECO:0000313" key="4">
    <source>
        <dbReference type="EMBL" id="OWF35096.1"/>
    </source>
</evidence>
<dbReference type="InterPro" id="IPR040346">
    <property type="entry name" value="GEX1/Brambleberry"/>
</dbReference>
<keyword evidence="3" id="KW-0732">Signal</keyword>
<proteinExistence type="predicted"/>
<reference evidence="4 5" key="1">
    <citation type="journal article" date="2017" name="Nat. Ecol. Evol.">
        <title>Scallop genome provides insights into evolution of bilaterian karyotype and development.</title>
        <authorList>
            <person name="Wang S."/>
            <person name="Zhang J."/>
            <person name="Jiao W."/>
            <person name="Li J."/>
            <person name="Xun X."/>
            <person name="Sun Y."/>
            <person name="Guo X."/>
            <person name="Huan P."/>
            <person name="Dong B."/>
            <person name="Zhang L."/>
            <person name="Hu X."/>
            <person name="Sun X."/>
            <person name="Wang J."/>
            <person name="Zhao C."/>
            <person name="Wang Y."/>
            <person name="Wang D."/>
            <person name="Huang X."/>
            <person name="Wang R."/>
            <person name="Lv J."/>
            <person name="Li Y."/>
            <person name="Zhang Z."/>
            <person name="Liu B."/>
            <person name="Lu W."/>
            <person name="Hui Y."/>
            <person name="Liang J."/>
            <person name="Zhou Z."/>
            <person name="Hou R."/>
            <person name="Li X."/>
            <person name="Liu Y."/>
            <person name="Li H."/>
            <person name="Ning X."/>
            <person name="Lin Y."/>
            <person name="Zhao L."/>
            <person name="Xing Q."/>
            <person name="Dou J."/>
            <person name="Li Y."/>
            <person name="Mao J."/>
            <person name="Guo H."/>
            <person name="Dou H."/>
            <person name="Li T."/>
            <person name="Mu C."/>
            <person name="Jiang W."/>
            <person name="Fu Q."/>
            <person name="Fu X."/>
            <person name="Miao Y."/>
            <person name="Liu J."/>
            <person name="Yu Q."/>
            <person name="Li R."/>
            <person name="Liao H."/>
            <person name="Li X."/>
            <person name="Kong Y."/>
            <person name="Jiang Z."/>
            <person name="Chourrout D."/>
            <person name="Li R."/>
            <person name="Bao Z."/>
        </authorList>
    </citation>
    <scope>NUCLEOTIDE SEQUENCE [LARGE SCALE GENOMIC DNA]</scope>
    <source>
        <strain evidence="4 5">PY_sf001</strain>
    </source>
</reference>
<accession>A0A210PF74</accession>